<proteinExistence type="predicted"/>
<dbReference type="AlphaFoldDB" id="A0A9D0ZF04"/>
<dbReference type="InterPro" id="IPR050570">
    <property type="entry name" value="Cell_wall_metabolism_enzyme"/>
</dbReference>
<name>A0A9D0ZF04_9FIRM</name>
<dbReference type="InterPro" id="IPR011055">
    <property type="entry name" value="Dup_hybrid_motif"/>
</dbReference>
<feature type="domain" description="M23ase beta-sheet core" evidence="2">
    <location>
        <begin position="186"/>
        <end position="281"/>
    </location>
</feature>
<reference evidence="3" key="1">
    <citation type="submission" date="2020-10" db="EMBL/GenBank/DDBJ databases">
        <authorList>
            <person name="Gilroy R."/>
        </authorList>
    </citation>
    <scope>NUCLEOTIDE SEQUENCE</scope>
    <source>
        <strain evidence="3">ChiBcolR7-354</strain>
    </source>
</reference>
<dbReference type="PANTHER" id="PTHR21666">
    <property type="entry name" value="PEPTIDASE-RELATED"/>
    <property type="match status" value="1"/>
</dbReference>
<feature type="region of interest" description="Disordered" evidence="1">
    <location>
        <begin position="97"/>
        <end position="128"/>
    </location>
</feature>
<gene>
    <name evidence="3" type="ORF">IAB77_08775</name>
</gene>
<evidence type="ECO:0000313" key="4">
    <source>
        <dbReference type="Proteomes" id="UP000824262"/>
    </source>
</evidence>
<accession>A0A9D0ZF04</accession>
<comment type="caution">
    <text evidence="3">The sequence shown here is derived from an EMBL/GenBank/DDBJ whole genome shotgun (WGS) entry which is preliminary data.</text>
</comment>
<reference evidence="3" key="2">
    <citation type="journal article" date="2021" name="PeerJ">
        <title>Extensive microbial diversity within the chicken gut microbiome revealed by metagenomics and culture.</title>
        <authorList>
            <person name="Gilroy R."/>
            <person name="Ravi A."/>
            <person name="Getino M."/>
            <person name="Pursley I."/>
            <person name="Horton D.L."/>
            <person name="Alikhan N.F."/>
            <person name="Baker D."/>
            <person name="Gharbi K."/>
            <person name="Hall N."/>
            <person name="Watson M."/>
            <person name="Adriaenssens E.M."/>
            <person name="Foster-Nyarko E."/>
            <person name="Jarju S."/>
            <person name="Secka A."/>
            <person name="Antonio M."/>
            <person name="Oren A."/>
            <person name="Chaudhuri R.R."/>
            <person name="La Ragione R."/>
            <person name="Hildebrand F."/>
            <person name="Pallen M.J."/>
        </authorList>
    </citation>
    <scope>NUCLEOTIDE SEQUENCE</scope>
    <source>
        <strain evidence="3">ChiBcolR7-354</strain>
    </source>
</reference>
<dbReference type="Gene3D" id="2.70.70.10">
    <property type="entry name" value="Glucose Permease (Domain IIA)"/>
    <property type="match status" value="1"/>
</dbReference>
<dbReference type="EMBL" id="DVGA01000097">
    <property type="protein sequence ID" value="HIQ79335.1"/>
    <property type="molecule type" value="Genomic_DNA"/>
</dbReference>
<dbReference type="SUPFAM" id="SSF51261">
    <property type="entry name" value="Duplicated hybrid motif"/>
    <property type="match status" value="1"/>
</dbReference>
<feature type="compositionally biased region" description="Low complexity" evidence="1">
    <location>
        <begin position="107"/>
        <end position="121"/>
    </location>
</feature>
<protein>
    <submittedName>
        <fullName evidence="3">M23 family metallopeptidase</fullName>
    </submittedName>
</protein>
<evidence type="ECO:0000259" key="2">
    <source>
        <dbReference type="Pfam" id="PF01551"/>
    </source>
</evidence>
<evidence type="ECO:0000256" key="1">
    <source>
        <dbReference type="SAM" id="MobiDB-lite"/>
    </source>
</evidence>
<dbReference type="PANTHER" id="PTHR21666:SF270">
    <property type="entry name" value="MUREIN HYDROLASE ACTIVATOR ENVC"/>
    <property type="match status" value="1"/>
</dbReference>
<dbReference type="InterPro" id="IPR016047">
    <property type="entry name" value="M23ase_b-sheet_dom"/>
</dbReference>
<evidence type="ECO:0000313" key="3">
    <source>
        <dbReference type="EMBL" id="HIQ79335.1"/>
    </source>
</evidence>
<dbReference type="Proteomes" id="UP000824262">
    <property type="component" value="Unassembled WGS sequence"/>
</dbReference>
<dbReference type="CDD" id="cd12797">
    <property type="entry name" value="M23_peptidase"/>
    <property type="match status" value="1"/>
</dbReference>
<sequence>MRKQKHYNPSLVRLCLAGALFVALTFVKLLLPEQTELFRSELREAIGRDADYSAALLQLGNTLSGGGASGALSALGLAQSESARALLPEFSARGTASPALPRLSAPGTADEAGEDAPAAQDAAEEEETPEVVAAFLESQAEFSDYAVPASVTYDMPELPFEYSSPVEGYTSSGFGYRLHPLEGEVKFHYGTDFAAWTGTDILAFADGTVGMAGWDAGYGNYIIINHAGGWRTLYAHCSELLVSAGESVTKGQRIALVGGTGQVTGPHLHLELTCDGVYYNPEFYLA</sequence>
<organism evidence="3 4">
    <name type="scientific">Candidatus Scatomorpha intestinavium</name>
    <dbReference type="NCBI Taxonomy" id="2840922"/>
    <lineage>
        <taxon>Bacteria</taxon>
        <taxon>Bacillati</taxon>
        <taxon>Bacillota</taxon>
        <taxon>Clostridia</taxon>
        <taxon>Eubacteriales</taxon>
        <taxon>Candidatus Scatomorpha</taxon>
    </lineage>
</organism>
<dbReference type="Pfam" id="PF01551">
    <property type="entry name" value="Peptidase_M23"/>
    <property type="match status" value="1"/>
</dbReference>
<dbReference type="GO" id="GO:0004222">
    <property type="term" value="F:metalloendopeptidase activity"/>
    <property type="evidence" value="ECO:0007669"/>
    <property type="project" value="TreeGrafter"/>
</dbReference>